<dbReference type="InterPro" id="IPR035418">
    <property type="entry name" value="AraC-bd_2"/>
</dbReference>
<dbReference type="SUPFAM" id="SSF46689">
    <property type="entry name" value="Homeodomain-like"/>
    <property type="match status" value="2"/>
</dbReference>
<dbReference type="Proteomes" id="UP000515511">
    <property type="component" value="Chromosome"/>
</dbReference>
<dbReference type="Pfam" id="PF14525">
    <property type="entry name" value="AraC_binding_2"/>
    <property type="match status" value="1"/>
</dbReference>
<evidence type="ECO:0000256" key="1">
    <source>
        <dbReference type="ARBA" id="ARBA00023015"/>
    </source>
</evidence>
<dbReference type="SMART" id="SM00342">
    <property type="entry name" value="HTH_ARAC"/>
    <property type="match status" value="1"/>
</dbReference>
<keyword evidence="3" id="KW-0804">Transcription</keyword>
<evidence type="ECO:0000259" key="4">
    <source>
        <dbReference type="PROSITE" id="PS01124"/>
    </source>
</evidence>
<dbReference type="InterPro" id="IPR018062">
    <property type="entry name" value="HTH_AraC-typ_CS"/>
</dbReference>
<reference evidence="6" key="1">
    <citation type="submission" date="2019-09" db="EMBL/GenBank/DDBJ databases">
        <title>Antimicrobial potential of Antarctic Bacteria.</title>
        <authorList>
            <person name="Benaud N."/>
            <person name="Edwards R.J."/>
            <person name="Ferrari B.C."/>
        </authorList>
    </citation>
    <scope>NUCLEOTIDE SEQUENCE [LARGE SCALE GENOMIC DNA]</scope>
    <source>
        <strain evidence="6">INR9</strain>
    </source>
</reference>
<dbReference type="AlphaFoldDB" id="A0A7G6YEH3"/>
<dbReference type="EMBL" id="CP043641">
    <property type="protein sequence ID" value="QNE36888.1"/>
    <property type="molecule type" value="Genomic_DNA"/>
</dbReference>
<feature type="domain" description="HTH araC/xylS-type" evidence="4">
    <location>
        <begin position="218"/>
        <end position="319"/>
    </location>
</feature>
<evidence type="ECO:0000256" key="3">
    <source>
        <dbReference type="ARBA" id="ARBA00023163"/>
    </source>
</evidence>
<keyword evidence="1" id="KW-0805">Transcription regulation</keyword>
<dbReference type="KEGG" id="lse:F1C12_18380"/>
<keyword evidence="2" id="KW-0238">DNA-binding</keyword>
<name>A0A7G6YEH3_9MICO</name>
<gene>
    <name evidence="5" type="ORF">F1C12_18380</name>
</gene>
<dbReference type="Pfam" id="PF12833">
    <property type="entry name" value="HTH_18"/>
    <property type="match status" value="1"/>
</dbReference>
<dbReference type="PROSITE" id="PS00041">
    <property type="entry name" value="HTH_ARAC_FAMILY_1"/>
    <property type="match status" value="1"/>
</dbReference>
<dbReference type="RefSeq" id="WP_185276314.1">
    <property type="nucleotide sequence ID" value="NZ_CP043641.1"/>
</dbReference>
<dbReference type="InterPro" id="IPR009057">
    <property type="entry name" value="Homeodomain-like_sf"/>
</dbReference>
<dbReference type="InterPro" id="IPR018060">
    <property type="entry name" value="HTH_AraC"/>
</dbReference>
<evidence type="ECO:0000313" key="6">
    <source>
        <dbReference type="Proteomes" id="UP000515511"/>
    </source>
</evidence>
<dbReference type="Gene3D" id="1.10.10.60">
    <property type="entry name" value="Homeodomain-like"/>
    <property type="match status" value="1"/>
</dbReference>
<sequence>MEPRISTTDPDEASAIGARLFYGGAIHPAGRAAGFSAQLGGARVGSVALGTVSYGTRVTMVFGELKGSYGVSLPALGPLELGLGSTEVTATPDSAAVIGPIDAVRATGWGTLHDRLAHVKFEREILEAELSRMLGVDQVDEIRFPYLMDLRSGRGAEWSRLAHVLFGALDAPGGLAGNTLFSSQLSSALMTGLLLATGHQYREALESPTRPAPPATVRRATQFIDENAHLPITVPDIAAAVGVSVRTLTRGFRDHLGTSPGAYLTRARLDGAHRDLAAGRPDTTSVSQVAADWGFFNLGRFASRYRAAFGVLPSQTLRAGS</sequence>
<dbReference type="PANTHER" id="PTHR46796">
    <property type="entry name" value="HTH-TYPE TRANSCRIPTIONAL ACTIVATOR RHAS-RELATED"/>
    <property type="match status" value="1"/>
</dbReference>
<protein>
    <submittedName>
        <fullName evidence="5">AraC family transcriptional regulator</fullName>
    </submittedName>
</protein>
<organism evidence="5 6">
    <name type="scientific">Leifsonia shinshuensis</name>
    <dbReference type="NCBI Taxonomy" id="150026"/>
    <lineage>
        <taxon>Bacteria</taxon>
        <taxon>Bacillati</taxon>
        <taxon>Actinomycetota</taxon>
        <taxon>Actinomycetes</taxon>
        <taxon>Micrococcales</taxon>
        <taxon>Microbacteriaceae</taxon>
        <taxon>Leifsonia</taxon>
    </lineage>
</organism>
<dbReference type="GO" id="GO:0043565">
    <property type="term" value="F:sequence-specific DNA binding"/>
    <property type="evidence" value="ECO:0007669"/>
    <property type="project" value="InterPro"/>
</dbReference>
<dbReference type="GO" id="GO:0003700">
    <property type="term" value="F:DNA-binding transcription factor activity"/>
    <property type="evidence" value="ECO:0007669"/>
    <property type="project" value="InterPro"/>
</dbReference>
<dbReference type="PANTHER" id="PTHR46796:SF12">
    <property type="entry name" value="HTH-TYPE DNA-BINDING TRANSCRIPTIONAL ACTIVATOR EUTR"/>
    <property type="match status" value="1"/>
</dbReference>
<proteinExistence type="predicted"/>
<evidence type="ECO:0000256" key="2">
    <source>
        <dbReference type="ARBA" id="ARBA00023125"/>
    </source>
</evidence>
<evidence type="ECO:0000313" key="5">
    <source>
        <dbReference type="EMBL" id="QNE36888.1"/>
    </source>
</evidence>
<dbReference type="PROSITE" id="PS01124">
    <property type="entry name" value="HTH_ARAC_FAMILY_2"/>
    <property type="match status" value="1"/>
</dbReference>
<dbReference type="InterPro" id="IPR050204">
    <property type="entry name" value="AraC_XylS_family_regulators"/>
</dbReference>
<accession>A0A7G6YEH3</accession>